<dbReference type="GO" id="GO:0004252">
    <property type="term" value="F:serine-type endopeptidase activity"/>
    <property type="evidence" value="ECO:0007669"/>
    <property type="project" value="UniProtKB-UniRule"/>
</dbReference>
<keyword evidence="3 9" id="KW-0732">Signal</keyword>
<proteinExistence type="inferred from homology"/>
<feature type="domain" description="Inhibitor I9" evidence="11">
    <location>
        <begin position="44"/>
        <end position="122"/>
    </location>
</feature>
<dbReference type="InterPro" id="IPR034197">
    <property type="entry name" value="Peptidases_S8_3"/>
</dbReference>
<evidence type="ECO:0000256" key="1">
    <source>
        <dbReference type="ARBA" id="ARBA00011073"/>
    </source>
</evidence>
<dbReference type="EMBL" id="JBBNAG010000006">
    <property type="protein sequence ID" value="KAK9126448.1"/>
    <property type="molecule type" value="Genomic_DNA"/>
</dbReference>
<feature type="signal peptide" evidence="9">
    <location>
        <begin position="1"/>
        <end position="22"/>
    </location>
</feature>
<sequence length="763" mass="82531">MEKSNIPFIALSFCLLLTSSHGWIQKGKRMVGDHKSILSNERKVYIVYMGNGHESGIPRVDDHHKILSSVIGDEKLAMEHRIHSYGRSINAFAARLLPHEAEQLKGMEGVISVFPNTLRKLHTTRSWDFVGLPMSVKRSNAIESNLIVGMIDTGIFKDNPFFDDKGYGPPPAKWKGSCDKGISGNFSGCNNKVIGARYYYDSHAGDGEHDDMSPTDSEGHGTHTSSTVAGGAVSGANFYDLATGTGRGGVPSARIAVYKVCWSDGCTDLSILMAFDDAIADGVDVISFSIGGSPTDYFVDSIAIGSFHAMQKGILTVASGGNEGPTMSTVANVPPWMFTIAASGLDRMFLTDLKLGNGKQFSGRETLNTFTPEKKSYPLIDGFHAKNHPGSGEDARSCSSGLDESKVKGKIVLCEDAYWSDTNRVLENKGIGFISPMYGTDGDFPSILPTTMLKADDCNSVEQYINSTKNPTAVIEKTRVAKRPAPFVADFSSRGPNYISNFILKPDVAAPGVDILAGWSTLNPLTESPEDTRYVKFNIISGTSMSCPHVSAASLYVKSFHPDWSPAAIKSALMTTTTPIKLGVKAGPLAYGSGQINPTGAVHPGLVYDLDQNDYIAFLCKEGYTSLMLSTILGDKVDCPKPPSSKAQQSVVTDGINYPSMSYTVRENTTNSVRAVFERTATNVGYGKSVYKASVVADKGLSVSVVPDTLTFNERHEKKSFKVMVRVDDLSEAEVFKGVLEWSDSRHKVSSPIAIVNYAIMHY</sequence>
<evidence type="ECO:0000256" key="8">
    <source>
        <dbReference type="SAM" id="MobiDB-lite"/>
    </source>
</evidence>
<keyword evidence="2 7" id="KW-0645">Protease</keyword>
<feature type="active site" description="Charge relay system" evidence="6 7">
    <location>
        <position position="544"/>
    </location>
</feature>
<dbReference type="Pfam" id="PF00082">
    <property type="entry name" value="Peptidase_S8"/>
    <property type="match status" value="1"/>
</dbReference>
<dbReference type="AlphaFoldDB" id="A0AAP0J2Z9"/>
<dbReference type="Gene3D" id="2.60.40.2310">
    <property type="match status" value="1"/>
</dbReference>
<dbReference type="CDD" id="cd02120">
    <property type="entry name" value="PA_subtilisin_like"/>
    <property type="match status" value="1"/>
</dbReference>
<evidence type="ECO:0000256" key="3">
    <source>
        <dbReference type="ARBA" id="ARBA00022729"/>
    </source>
</evidence>
<accession>A0AAP0J2Z9</accession>
<dbReference type="Proteomes" id="UP001419268">
    <property type="component" value="Unassembled WGS sequence"/>
</dbReference>
<keyword evidence="4 7" id="KW-0378">Hydrolase</keyword>
<evidence type="ECO:0000256" key="7">
    <source>
        <dbReference type="PROSITE-ProRule" id="PRU01240"/>
    </source>
</evidence>
<dbReference type="InterPro" id="IPR037045">
    <property type="entry name" value="S8pro/Inhibitor_I9_sf"/>
</dbReference>
<evidence type="ECO:0000256" key="2">
    <source>
        <dbReference type="ARBA" id="ARBA00022670"/>
    </source>
</evidence>
<evidence type="ECO:0000259" key="11">
    <source>
        <dbReference type="Pfam" id="PF05922"/>
    </source>
</evidence>
<dbReference type="PRINTS" id="PR00723">
    <property type="entry name" value="SUBTILISIN"/>
</dbReference>
<comment type="caution">
    <text evidence="13">The sequence shown here is derived from an EMBL/GenBank/DDBJ whole genome shotgun (WGS) entry which is preliminary data.</text>
</comment>
<evidence type="ECO:0000256" key="5">
    <source>
        <dbReference type="ARBA" id="ARBA00022825"/>
    </source>
</evidence>
<dbReference type="InterPro" id="IPR045051">
    <property type="entry name" value="SBT"/>
</dbReference>
<dbReference type="FunFam" id="3.40.50.200:FF:000006">
    <property type="entry name" value="Subtilisin-like protease SBT1.5"/>
    <property type="match status" value="1"/>
</dbReference>
<dbReference type="Gene3D" id="3.50.30.30">
    <property type="match status" value="1"/>
</dbReference>
<keyword evidence="5 7" id="KW-0720">Serine protease</keyword>
<dbReference type="InterPro" id="IPR000209">
    <property type="entry name" value="Peptidase_S8/S53_dom"/>
</dbReference>
<evidence type="ECO:0000259" key="12">
    <source>
        <dbReference type="Pfam" id="PF17766"/>
    </source>
</evidence>
<dbReference type="Pfam" id="PF05922">
    <property type="entry name" value="Inhibitor_I9"/>
    <property type="match status" value="1"/>
</dbReference>
<dbReference type="Gene3D" id="3.30.70.80">
    <property type="entry name" value="Peptidase S8 propeptide/proteinase inhibitor I9"/>
    <property type="match status" value="1"/>
</dbReference>
<evidence type="ECO:0000256" key="4">
    <source>
        <dbReference type="ARBA" id="ARBA00022801"/>
    </source>
</evidence>
<evidence type="ECO:0008006" key="15">
    <source>
        <dbReference type="Google" id="ProtNLM"/>
    </source>
</evidence>
<dbReference type="InterPro" id="IPR041469">
    <property type="entry name" value="Subtilisin-like_FN3"/>
</dbReference>
<evidence type="ECO:0000313" key="14">
    <source>
        <dbReference type="Proteomes" id="UP001419268"/>
    </source>
</evidence>
<dbReference type="GO" id="GO:0006508">
    <property type="term" value="P:proteolysis"/>
    <property type="evidence" value="ECO:0007669"/>
    <property type="project" value="UniProtKB-KW"/>
</dbReference>
<feature type="chain" id="PRO_5042917996" description="Cucumisin" evidence="9">
    <location>
        <begin position="23"/>
        <end position="763"/>
    </location>
</feature>
<dbReference type="CDD" id="cd04852">
    <property type="entry name" value="Peptidases_S8_3"/>
    <property type="match status" value="1"/>
</dbReference>
<feature type="region of interest" description="Disordered" evidence="8">
    <location>
        <begin position="207"/>
        <end position="228"/>
    </location>
</feature>
<evidence type="ECO:0000256" key="6">
    <source>
        <dbReference type="PIRSR" id="PIRSR615500-1"/>
    </source>
</evidence>
<dbReference type="InterPro" id="IPR036852">
    <property type="entry name" value="Peptidase_S8/S53_dom_sf"/>
</dbReference>
<feature type="active site" description="Charge relay system" evidence="6 7">
    <location>
        <position position="152"/>
    </location>
</feature>
<feature type="domain" description="Peptidase S8/S53" evidence="10">
    <location>
        <begin position="144"/>
        <end position="591"/>
    </location>
</feature>
<gene>
    <name evidence="13" type="ORF">Scep_015294</name>
</gene>
<dbReference type="Pfam" id="PF17766">
    <property type="entry name" value="fn3_6"/>
    <property type="match status" value="1"/>
</dbReference>
<feature type="domain" description="Subtilisin-like protease fibronectin type-III" evidence="12">
    <location>
        <begin position="656"/>
        <end position="755"/>
    </location>
</feature>
<reference evidence="13 14" key="1">
    <citation type="submission" date="2024-01" db="EMBL/GenBank/DDBJ databases">
        <title>Genome assemblies of Stephania.</title>
        <authorList>
            <person name="Yang L."/>
        </authorList>
    </citation>
    <scope>NUCLEOTIDE SEQUENCE [LARGE SCALE GENOMIC DNA]</scope>
    <source>
        <strain evidence="13">JXDWG</strain>
        <tissue evidence="13">Leaf</tissue>
    </source>
</reference>
<evidence type="ECO:0000313" key="13">
    <source>
        <dbReference type="EMBL" id="KAK9126448.1"/>
    </source>
</evidence>
<evidence type="ECO:0000259" key="10">
    <source>
        <dbReference type="Pfam" id="PF00082"/>
    </source>
</evidence>
<protein>
    <recommendedName>
        <fullName evidence="15">Cucumisin</fullName>
    </recommendedName>
</protein>
<dbReference type="InterPro" id="IPR023828">
    <property type="entry name" value="Peptidase_S8_Ser-AS"/>
</dbReference>
<feature type="active site" description="Charge relay system" evidence="6 7">
    <location>
        <position position="220"/>
    </location>
</feature>
<feature type="compositionally biased region" description="Basic and acidic residues" evidence="8">
    <location>
        <begin position="207"/>
        <end position="221"/>
    </location>
</feature>
<dbReference type="InterPro" id="IPR010259">
    <property type="entry name" value="S8pro/Inhibitor_I9"/>
</dbReference>
<dbReference type="PROSITE" id="PS51892">
    <property type="entry name" value="SUBTILASE"/>
    <property type="match status" value="1"/>
</dbReference>
<dbReference type="InterPro" id="IPR015500">
    <property type="entry name" value="Peptidase_S8_subtilisin-rel"/>
</dbReference>
<dbReference type="SUPFAM" id="SSF52743">
    <property type="entry name" value="Subtilisin-like"/>
    <property type="match status" value="1"/>
</dbReference>
<name>A0AAP0J2Z9_9MAGN</name>
<evidence type="ECO:0000256" key="9">
    <source>
        <dbReference type="SAM" id="SignalP"/>
    </source>
</evidence>
<keyword evidence="14" id="KW-1185">Reference proteome</keyword>
<organism evidence="13 14">
    <name type="scientific">Stephania cephalantha</name>
    <dbReference type="NCBI Taxonomy" id="152367"/>
    <lineage>
        <taxon>Eukaryota</taxon>
        <taxon>Viridiplantae</taxon>
        <taxon>Streptophyta</taxon>
        <taxon>Embryophyta</taxon>
        <taxon>Tracheophyta</taxon>
        <taxon>Spermatophyta</taxon>
        <taxon>Magnoliopsida</taxon>
        <taxon>Ranunculales</taxon>
        <taxon>Menispermaceae</taxon>
        <taxon>Menispermoideae</taxon>
        <taxon>Cissampelideae</taxon>
        <taxon>Stephania</taxon>
    </lineage>
</organism>
<dbReference type="PANTHER" id="PTHR10795">
    <property type="entry name" value="PROPROTEIN CONVERTASE SUBTILISIN/KEXIN"/>
    <property type="match status" value="1"/>
</dbReference>
<dbReference type="PROSITE" id="PS00138">
    <property type="entry name" value="SUBTILASE_SER"/>
    <property type="match status" value="1"/>
</dbReference>
<comment type="similarity">
    <text evidence="1 7">Belongs to the peptidase S8 family.</text>
</comment>
<dbReference type="Gene3D" id="3.40.50.200">
    <property type="entry name" value="Peptidase S8/S53 domain"/>
    <property type="match status" value="1"/>
</dbReference>